<protein>
    <submittedName>
        <fullName evidence="1">Uncharacterized protein</fullName>
    </submittedName>
</protein>
<accession>A0AA43T3J8</accession>
<name>A0AA43T3J8_9BIFI</name>
<evidence type="ECO:0000313" key="2">
    <source>
        <dbReference type="Proteomes" id="UP001161916"/>
    </source>
</evidence>
<dbReference type="EMBL" id="JAOPMH010000003">
    <property type="protein sequence ID" value="MDH7889805.1"/>
    <property type="molecule type" value="Genomic_DNA"/>
</dbReference>
<organism evidence="1 2">
    <name type="scientific">Bifidobacterium catenulatum subsp. kashiwanohense</name>
    <dbReference type="NCBI Taxonomy" id="630129"/>
    <lineage>
        <taxon>Bacteria</taxon>
        <taxon>Bacillati</taxon>
        <taxon>Actinomycetota</taxon>
        <taxon>Actinomycetes</taxon>
        <taxon>Bifidobacteriales</taxon>
        <taxon>Bifidobacteriaceae</taxon>
        <taxon>Bifidobacterium</taxon>
    </lineage>
</organism>
<evidence type="ECO:0000313" key="1">
    <source>
        <dbReference type="EMBL" id="MDH7889805.1"/>
    </source>
</evidence>
<reference evidence="1" key="2">
    <citation type="journal article" date="2023" name="Gut Microbes">
        <title>Characterization of Bifidobacterium kashiwanohense that utilizes both milk- and plant-derived oligosaccharides.</title>
        <authorList>
            <person name="Orihara K."/>
            <person name="Yahagi K."/>
            <person name="Saito Y."/>
            <person name="Watanabe Y."/>
            <person name="Sasai T."/>
            <person name="Hara T."/>
            <person name="Tsukuda N."/>
            <person name="Oki K."/>
            <person name="Fujimoto J."/>
            <person name="Matsuki T."/>
        </authorList>
    </citation>
    <scope>NUCLEOTIDE SEQUENCE</scope>
    <source>
        <strain evidence="1">YIT 13062</strain>
    </source>
</reference>
<dbReference type="RefSeq" id="WP_034255068.1">
    <property type="nucleotide sequence ID" value="NZ_JAOPMB010000002.1"/>
</dbReference>
<reference evidence="1" key="1">
    <citation type="submission" date="2022-09" db="EMBL/GenBank/DDBJ databases">
        <authorList>
            <person name="Orihara K."/>
        </authorList>
    </citation>
    <scope>NUCLEOTIDE SEQUENCE</scope>
    <source>
        <strain evidence="1">YIT 13062</strain>
    </source>
</reference>
<gene>
    <name evidence="1" type="ORF">OB951_04195</name>
</gene>
<sequence>MSMQMGFDAIPENRIWRRSPDLFYGIAVQPRRFNAMVAPAPASITTATTAMAMAPAPAFDSLPLPVPASEAVALPDGLLLGCAFGLVYTESVKEFL</sequence>
<dbReference type="AlphaFoldDB" id="A0AA43T3J8"/>
<proteinExistence type="predicted"/>
<comment type="caution">
    <text evidence="1">The sequence shown here is derived from an EMBL/GenBank/DDBJ whole genome shotgun (WGS) entry which is preliminary data.</text>
</comment>
<dbReference type="Proteomes" id="UP001161916">
    <property type="component" value="Unassembled WGS sequence"/>
</dbReference>